<dbReference type="SUPFAM" id="SSF53633">
    <property type="entry name" value="Carbamate kinase-like"/>
    <property type="match status" value="1"/>
</dbReference>
<evidence type="ECO:0000256" key="5">
    <source>
        <dbReference type="ARBA" id="ARBA00010122"/>
    </source>
</evidence>
<keyword evidence="10 14" id="KW-0067">ATP-binding</keyword>
<dbReference type="UniPathway" id="UPA00050">
    <property type="reaction ID" value="UER00461"/>
</dbReference>
<keyword evidence="19" id="KW-0614">Plasmid</keyword>
<dbReference type="GO" id="GO:0005829">
    <property type="term" value="C:cytosol"/>
    <property type="evidence" value="ECO:0007669"/>
    <property type="project" value="TreeGrafter"/>
</dbReference>
<comment type="similarity">
    <text evidence="5 15">Belongs to the aspartokinase family.</text>
</comment>
<evidence type="ECO:0000256" key="15">
    <source>
        <dbReference type="RuleBase" id="RU003448"/>
    </source>
</evidence>
<dbReference type="InterPro" id="IPR018042">
    <property type="entry name" value="Aspartate_kinase_CS"/>
</dbReference>
<keyword evidence="9 15" id="KW-0418">Kinase</keyword>
<feature type="binding site" evidence="14">
    <location>
        <begin position="174"/>
        <end position="175"/>
    </location>
    <ligand>
        <name>ATP</name>
        <dbReference type="ChEBI" id="CHEBI:30616"/>
    </ligand>
</feature>
<keyword evidence="11" id="KW-0220">Diaminopimelate biosynthesis</keyword>
<dbReference type="GO" id="GO:0009088">
    <property type="term" value="P:threonine biosynthetic process"/>
    <property type="evidence" value="ECO:0007669"/>
    <property type="project" value="UniProtKB-UniPathway"/>
</dbReference>
<dbReference type="Proteomes" id="UP000501076">
    <property type="component" value="Plasmid pFDU301A"/>
</dbReference>
<dbReference type="InterPro" id="IPR045865">
    <property type="entry name" value="ACT-like_dom_sf"/>
</dbReference>
<dbReference type="UniPathway" id="UPA00051">
    <property type="reaction ID" value="UER00462"/>
</dbReference>
<dbReference type="FunFam" id="3.40.1160.10:FF:000002">
    <property type="entry name" value="Aspartokinase"/>
    <property type="match status" value="1"/>
</dbReference>
<evidence type="ECO:0000256" key="9">
    <source>
        <dbReference type="ARBA" id="ARBA00022777"/>
    </source>
</evidence>
<reference evidence="19 20" key="1">
    <citation type="submission" date="2019-10" db="EMBL/GenBank/DDBJ databases">
        <title>Complete genome sequences for adaption low water activity.</title>
        <authorList>
            <person name="Zhao L."/>
            <person name="Zhong J."/>
        </authorList>
    </citation>
    <scope>NUCLEOTIDE SEQUENCE [LARGE SCALE GENOMIC DNA]</scope>
    <source>
        <strain evidence="19 20">FDU301</strain>
        <plasmid evidence="20">pfdu301a</plasmid>
    </source>
</reference>
<proteinExistence type="inferred from homology"/>
<evidence type="ECO:0000256" key="7">
    <source>
        <dbReference type="ARBA" id="ARBA00022679"/>
    </source>
</evidence>
<feature type="binding site" evidence="14">
    <location>
        <begin position="7"/>
        <end position="10"/>
    </location>
    <ligand>
        <name>ATP</name>
        <dbReference type="ChEBI" id="CHEBI:30616"/>
    </ligand>
</feature>
<keyword evidence="7 15" id="KW-0808">Transferase</keyword>
<feature type="binding site" evidence="14">
    <location>
        <position position="185"/>
    </location>
    <ligand>
        <name>ATP</name>
        <dbReference type="ChEBI" id="CHEBI:30616"/>
    </ligand>
</feature>
<dbReference type="InterPro" id="IPR036393">
    <property type="entry name" value="AceGlu_kinase-like_sf"/>
</dbReference>
<comment type="pathway">
    <text evidence="4 16">Amino-acid biosynthesis; L-threonine biosynthesis; L-threonine from L-aspartate: step 1/5.</text>
</comment>
<evidence type="ECO:0000256" key="11">
    <source>
        <dbReference type="ARBA" id="ARBA00022915"/>
    </source>
</evidence>
<evidence type="ECO:0000256" key="14">
    <source>
        <dbReference type="PIRSR" id="PIRSR000726-1"/>
    </source>
</evidence>
<sequence>MKIIVQKFGGTSVASSESRQHCFKHIRQGLEEDYKVIVVVSAMGRTGDAYATDTLISLAPHITGREKDLLMNTGELISACVFSSELVEQGISSRVLTGGQAGIITNNEFNEAGILELKPERMLKELETTDVLVVTGFQGISDDLEITTLGRGGSDTSATALGASVNAEYVDIFTDVEGVMTADPRIVQDAQILLKTTYNEICNLAHQGAKVIHPRAVEIAMQYNIPIRVRSTFSDFKGTLITNQSELDDQSQRDNGQFLTGITQTSGIMQFVLKTNMSYSLQDELFSLLENSNVSLDLINITQNSVGFTVKKDRAKKVEEILTNLNLAFEHRDDVVKISLVGASMTGVPGVVRKIVHTLYANDIPILQSTDSHTTIWVLVPEEQSKDAIRALHNSFGLDKPLAR</sequence>
<feature type="domain" description="CASTOR ACT" evidence="18">
    <location>
        <begin position="331"/>
        <end position="394"/>
    </location>
</feature>
<dbReference type="GO" id="GO:0019877">
    <property type="term" value="P:diaminopimelate biosynthetic process"/>
    <property type="evidence" value="ECO:0007669"/>
    <property type="project" value="UniProtKB-KW"/>
</dbReference>
<evidence type="ECO:0000256" key="10">
    <source>
        <dbReference type="ARBA" id="ARBA00022840"/>
    </source>
</evidence>
<dbReference type="UniPathway" id="UPA00034">
    <property type="reaction ID" value="UER00015"/>
</dbReference>
<geneLocation type="plasmid" evidence="20">
    <name>pfdu301a</name>
</geneLocation>
<organism evidence="19 20">
    <name type="scientific">Priestia megaterium</name>
    <name type="common">Bacillus megaterium</name>
    <dbReference type="NCBI Taxonomy" id="1404"/>
    <lineage>
        <taxon>Bacteria</taxon>
        <taxon>Bacillati</taxon>
        <taxon>Bacillota</taxon>
        <taxon>Bacilli</taxon>
        <taxon>Bacillales</taxon>
        <taxon>Bacillaceae</taxon>
        <taxon>Priestia</taxon>
    </lineage>
</organism>
<keyword evidence="12" id="KW-0457">Lysine biosynthesis</keyword>
<comment type="function">
    <text evidence="1">Catalyzes the phosphorylation of the beta-carboxyl group of aspartic acid with ATP to yield 4-phospho-L-aspartate, which is involved in the branched biosynthetic pathway leading to the biosynthesis of amino acids threonine, isoleucine and methionine.</text>
</comment>
<evidence type="ECO:0000256" key="3">
    <source>
        <dbReference type="ARBA" id="ARBA00004986"/>
    </source>
</evidence>
<evidence type="ECO:0000313" key="20">
    <source>
        <dbReference type="Proteomes" id="UP000501076"/>
    </source>
</evidence>
<keyword evidence="6 16" id="KW-0028">Amino-acid biosynthesis</keyword>
<comment type="catalytic activity">
    <reaction evidence="13 15">
        <text>L-aspartate + ATP = 4-phospho-L-aspartate + ADP</text>
        <dbReference type="Rhea" id="RHEA:23776"/>
        <dbReference type="ChEBI" id="CHEBI:29991"/>
        <dbReference type="ChEBI" id="CHEBI:30616"/>
        <dbReference type="ChEBI" id="CHEBI:57535"/>
        <dbReference type="ChEBI" id="CHEBI:456216"/>
        <dbReference type="EC" id="2.7.2.4"/>
    </reaction>
</comment>
<dbReference type="RefSeq" id="WP_171778852.1">
    <property type="nucleotide sequence ID" value="NZ_CP045273.1"/>
</dbReference>
<evidence type="ECO:0000259" key="17">
    <source>
        <dbReference type="Pfam" id="PF00696"/>
    </source>
</evidence>
<dbReference type="Pfam" id="PF00696">
    <property type="entry name" value="AA_kinase"/>
    <property type="match status" value="1"/>
</dbReference>
<evidence type="ECO:0000256" key="1">
    <source>
        <dbReference type="ARBA" id="ARBA00003121"/>
    </source>
</evidence>
<accession>A0A6M6E1B9</accession>
<dbReference type="GO" id="GO:0009089">
    <property type="term" value="P:lysine biosynthetic process via diaminopimelate"/>
    <property type="evidence" value="ECO:0007669"/>
    <property type="project" value="UniProtKB-UniPathway"/>
</dbReference>
<dbReference type="GO" id="GO:0004072">
    <property type="term" value="F:aspartate kinase activity"/>
    <property type="evidence" value="ECO:0007669"/>
    <property type="project" value="UniProtKB-EC"/>
</dbReference>
<dbReference type="AlphaFoldDB" id="A0A6M6E1B9"/>
<dbReference type="InterPro" id="IPR001341">
    <property type="entry name" value="Asp_kinase"/>
</dbReference>
<dbReference type="PROSITE" id="PS00324">
    <property type="entry name" value="ASPARTOKINASE"/>
    <property type="match status" value="1"/>
</dbReference>
<dbReference type="PANTHER" id="PTHR21499">
    <property type="entry name" value="ASPARTATE KINASE"/>
    <property type="match status" value="1"/>
</dbReference>
<dbReference type="EMBL" id="CP045273">
    <property type="protein sequence ID" value="QJX80853.1"/>
    <property type="molecule type" value="Genomic_DNA"/>
</dbReference>
<comment type="pathway">
    <text evidence="2 16">Amino-acid biosynthesis; L-lysine biosynthesis via DAP pathway; (S)-tetrahydrodipicolinate from L-aspartate: step 1/4.</text>
</comment>
<dbReference type="InterPro" id="IPR001048">
    <property type="entry name" value="Asp/Glu/Uridylate_kinase"/>
</dbReference>
<protein>
    <recommendedName>
        <fullName evidence="15">Aspartokinase</fullName>
        <ecNumber evidence="15">2.7.2.4</ecNumber>
    </recommendedName>
</protein>
<dbReference type="NCBIfam" id="TIGR00657">
    <property type="entry name" value="asp_kinases"/>
    <property type="match status" value="1"/>
</dbReference>
<feature type="domain" description="Aspartate/glutamate/uridylate kinase" evidence="17">
    <location>
        <begin position="2"/>
        <end position="231"/>
    </location>
</feature>
<evidence type="ECO:0000313" key="19">
    <source>
        <dbReference type="EMBL" id="QJX80853.1"/>
    </source>
</evidence>
<evidence type="ECO:0000259" key="18">
    <source>
        <dbReference type="Pfam" id="PF13840"/>
    </source>
</evidence>
<dbReference type="Pfam" id="PF13840">
    <property type="entry name" value="ACT_7"/>
    <property type="match status" value="1"/>
</dbReference>
<dbReference type="PANTHER" id="PTHR21499:SF3">
    <property type="entry name" value="ASPARTOKINASE"/>
    <property type="match status" value="1"/>
</dbReference>
<dbReference type="Gene3D" id="3.40.1160.10">
    <property type="entry name" value="Acetylglutamate kinase-like"/>
    <property type="match status" value="1"/>
</dbReference>
<evidence type="ECO:0000256" key="2">
    <source>
        <dbReference type="ARBA" id="ARBA00004766"/>
    </source>
</evidence>
<dbReference type="GO" id="GO:0009090">
    <property type="term" value="P:homoserine biosynthetic process"/>
    <property type="evidence" value="ECO:0007669"/>
    <property type="project" value="TreeGrafter"/>
</dbReference>
<feature type="binding site" evidence="14">
    <location>
        <position position="75"/>
    </location>
    <ligand>
        <name>substrate</name>
    </ligand>
</feature>
<evidence type="ECO:0000256" key="4">
    <source>
        <dbReference type="ARBA" id="ARBA00005139"/>
    </source>
</evidence>
<evidence type="ECO:0000256" key="12">
    <source>
        <dbReference type="ARBA" id="ARBA00023154"/>
    </source>
</evidence>
<dbReference type="GO" id="GO:0005524">
    <property type="term" value="F:ATP binding"/>
    <property type="evidence" value="ECO:0007669"/>
    <property type="project" value="UniProtKB-KW"/>
</dbReference>
<name>A0A6M6E1B9_PRIMG</name>
<gene>
    <name evidence="19" type="primary">dapG</name>
    <name evidence="19" type="ORF">FDZ14_32710</name>
</gene>
<keyword evidence="8 14" id="KW-0547">Nucleotide-binding</keyword>
<dbReference type="InterPro" id="IPR027795">
    <property type="entry name" value="CASTOR_ACT_dom"/>
</dbReference>
<dbReference type="SUPFAM" id="SSF55021">
    <property type="entry name" value="ACT-like"/>
    <property type="match status" value="2"/>
</dbReference>
<dbReference type="InterPro" id="IPR005260">
    <property type="entry name" value="Asp_kin_monofn"/>
</dbReference>
<dbReference type="Gene3D" id="3.30.2130.10">
    <property type="entry name" value="VC0802-like"/>
    <property type="match status" value="1"/>
</dbReference>
<dbReference type="NCBIfam" id="NF006068">
    <property type="entry name" value="PRK08210.1"/>
    <property type="match status" value="1"/>
</dbReference>
<feature type="binding site" evidence="14">
    <location>
        <begin position="210"/>
        <end position="211"/>
    </location>
    <ligand>
        <name>ATP</name>
        <dbReference type="ChEBI" id="CHEBI:30616"/>
    </ligand>
</feature>
<comment type="pathway">
    <text evidence="3 16">Amino-acid biosynthesis; L-methionine biosynthesis via de novo pathway; L-homoserine from L-aspartate: step 1/3.</text>
</comment>
<evidence type="ECO:0000256" key="13">
    <source>
        <dbReference type="ARBA" id="ARBA00047872"/>
    </source>
</evidence>
<evidence type="ECO:0000256" key="16">
    <source>
        <dbReference type="RuleBase" id="RU004249"/>
    </source>
</evidence>
<evidence type="ECO:0000256" key="8">
    <source>
        <dbReference type="ARBA" id="ARBA00022741"/>
    </source>
</evidence>
<evidence type="ECO:0000256" key="6">
    <source>
        <dbReference type="ARBA" id="ARBA00022605"/>
    </source>
</evidence>
<dbReference type="PIRSF" id="PIRSF000726">
    <property type="entry name" value="Asp_kin"/>
    <property type="match status" value="1"/>
</dbReference>
<dbReference type="EC" id="2.7.2.4" evidence="15"/>